<dbReference type="Pfam" id="PF07905">
    <property type="entry name" value="PucR"/>
    <property type="match status" value="1"/>
</dbReference>
<feature type="domain" description="PucR C-terminal helix-turn-helix" evidence="2">
    <location>
        <begin position="440"/>
        <end position="496"/>
    </location>
</feature>
<dbReference type="Pfam" id="PF13556">
    <property type="entry name" value="HTH_30"/>
    <property type="match status" value="1"/>
</dbReference>
<feature type="domain" description="Purine catabolism PurC-like" evidence="1">
    <location>
        <begin position="7"/>
        <end position="129"/>
    </location>
</feature>
<sequence length="506" mass="54034">MSVTVWDVFRDPVLRQCDPLIAAGSRGMDHVVRWAYSHERYDVTQFLSGGELLIIEGSALADLDDDARRAYIDALAEAGVSGLAIELVDFFRSTPDAMVRRADERALPIIGLRRRMPFVALCQEINTRIVREQMLSGMEIDTMSTSLRRGMTKATSAGDVADVLFRVLGESVVIFDAGAGVAARAGLDGVPAEAWKAEAFTPIPVRGEGTIVATVAIGQRFGIMDAPMRGAIAAVLDACLAPFMVQTIEGKIRARLLSGAADGLHAGSTEVAEGGEMMRALGFLRSAHVFAFALVFNALDGSVPQAAERLRGVMDRSGESGRSGVIVLLEGNVLYGCFLSDDAFTRSAAFNEECRTALTTFLSMNVWVVAGVSVTGASGLLDHFAALRYEVAHGEPNWGHMTPLHDGAIDRMLSIPSTSDAVDAFVGQIAGGLLPGDADLVDTLCALAESAGGKTQACARLGITRQTLYNRLDKVTEITGIEQQDRKGWDSLLIAARMIVARRGRG</sequence>
<dbReference type="AlphaFoldDB" id="A0A7Y0F192"/>
<dbReference type="InterPro" id="IPR025736">
    <property type="entry name" value="PucR_C-HTH_dom"/>
</dbReference>
<organism evidence="3 4">
    <name type="scientific">Bifidobacterium moraviense</name>
    <dbReference type="NCBI Taxonomy" id="2675323"/>
    <lineage>
        <taxon>Bacteria</taxon>
        <taxon>Bacillati</taxon>
        <taxon>Actinomycetota</taxon>
        <taxon>Actinomycetes</taxon>
        <taxon>Bifidobacteriales</taxon>
        <taxon>Bifidobacteriaceae</taxon>
        <taxon>Bifidobacterium</taxon>
    </lineage>
</organism>
<dbReference type="InterPro" id="IPR012914">
    <property type="entry name" value="PucR_dom"/>
</dbReference>
<evidence type="ECO:0000313" key="3">
    <source>
        <dbReference type="EMBL" id="NMN00034.1"/>
    </source>
</evidence>
<evidence type="ECO:0000259" key="2">
    <source>
        <dbReference type="Pfam" id="PF13556"/>
    </source>
</evidence>
<comment type="caution">
    <text evidence="3">The sequence shown here is derived from an EMBL/GenBank/DDBJ whole genome shotgun (WGS) entry which is preliminary data.</text>
</comment>
<dbReference type="EMBL" id="JAAIIH010000001">
    <property type="protein sequence ID" value="NMN00034.1"/>
    <property type="molecule type" value="Genomic_DNA"/>
</dbReference>
<accession>A0A7Y0F192</accession>
<keyword evidence="4" id="KW-1185">Reference proteome</keyword>
<dbReference type="PANTHER" id="PTHR33744:SF7">
    <property type="entry name" value="PUCR FAMILY TRANSCRIPTIONAL REGULATOR"/>
    <property type="match status" value="1"/>
</dbReference>
<dbReference type="InterPro" id="IPR051448">
    <property type="entry name" value="CdaR-like_regulators"/>
</dbReference>
<name>A0A7Y0F192_9BIFI</name>
<proteinExistence type="predicted"/>
<dbReference type="InterPro" id="IPR042070">
    <property type="entry name" value="PucR_C-HTH_sf"/>
</dbReference>
<protein>
    <submittedName>
        <fullName evidence="3">Purine catabolism regulatory protein-like family</fullName>
    </submittedName>
</protein>
<dbReference type="PANTHER" id="PTHR33744">
    <property type="entry name" value="CARBOHYDRATE DIACID REGULATOR"/>
    <property type="match status" value="1"/>
</dbReference>
<gene>
    <name evidence="3" type="ORF">G1C96_0611</name>
</gene>
<reference evidence="3 4" key="1">
    <citation type="submission" date="2020-02" db="EMBL/GenBank/DDBJ databases">
        <title>Characterization of phylogenetic diversity of novel bifidobacterial species isolated in Czech ZOOs.</title>
        <authorList>
            <person name="Lugli G.A."/>
            <person name="Vera N.B."/>
            <person name="Ventura M."/>
        </authorList>
    </citation>
    <scope>NUCLEOTIDE SEQUENCE [LARGE SCALE GENOMIC DNA]</scope>
    <source>
        <strain evidence="3 4">DSM 109958</strain>
    </source>
</reference>
<dbReference type="Proteomes" id="UP000588277">
    <property type="component" value="Unassembled WGS sequence"/>
</dbReference>
<dbReference type="Gene3D" id="1.10.10.2840">
    <property type="entry name" value="PucR C-terminal helix-turn-helix domain"/>
    <property type="match status" value="1"/>
</dbReference>
<evidence type="ECO:0000313" key="4">
    <source>
        <dbReference type="Proteomes" id="UP000588277"/>
    </source>
</evidence>
<evidence type="ECO:0000259" key="1">
    <source>
        <dbReference type="Pfam" id="PF07905"/>
    </source>
</evidence>